<organism evidence="2 3">
    <name type="scientific">Plesiocystis pacifica SIR-1</name>
    <dbReference type="NCBI Taxonomy" id="391625"/>
    <lineage>
        <taxon>Bacteria</taxon>
        <taxon>Pseudomonadati</taxon>
        <taxon>Myxococcota</taxon>
        <taxon>Polyangia</taxon>
        <taxon>Nannocystales</taxon>
        <taxon>Nannocystaceae</taxon>
        <taxon>Plesiocystis</taxon>
    </lineage>
</organism>
<evidence type="ECO:0000313" key="2">
    <source>
        <dbReference type="EMBL" id="EDM78650.1"/>
    </source>
</evidence>
<protein>
    <submittedName>
        <fullName evidence="2">Uncharacterized protein</fullName>
    </submittedName>
</protein>
<feature type="transmembrane region" description="Helical" evidence="1">
    <location>
        <begin position="21"/>
        <end position="39"/>
    </location>
</feature>
<dbReference type="EMBL" id="ABCS01000028">
    <property type="protein sequence ID" value="EDM78650.1"/>
    <property type="molecule type" value="Genomic_DNA"/>
</dbReference>
<keyword evidence="1" id="KW-1133">Transmembrane helix</keyword>
<keyword evidence="3" id="KW-1185">Reference proteome</keyword>
<gene>
    <name evidence="2" type="ORF">PPSIR1_29403</name>
</gene>
<sequence length="241" mass="26863">MNEDPDTRDEPDSFRQRYGALIKWLAAAKLVLVTIWLFSPYTPLPVIPVTTIDRCDQAQLEAAVQALEAERTARLETIETVDRVDELQAELLLDLSEAIDDACRVSPHYVHARLTYTSGISSRSARQHRGEQTSALDQPVDYYAGLQGRVEFARRCEGDEPYGIILSADDSLAKAKAICGPSEPHFYTPELLLEAYLIEAGVDPDLALRAVSIDAVGLTEEDYRAMLDAEFGFPEPYEEAR</sequence>
<keyword evidence="1" id="KW-0472">Membrane</keyword>
<dbReference type="AlphaFoldDB" id="A6G648"/>
<evidence type="ECO:0000256" key="1">
    <source>
        <dbReference type="SAM" id="Phobius"/>
    </source>
</evidence>
<proteinExistence type="predicted"/>
<accession>A6G648</accession>
<keyword evidence="1" id="KW-0812">Transmembrane</keyword>
<reference evidence="2 3" key="1">
    <citation type="submission" date="2007-06" db="EMBL/GenBank/DDBJ databases">
        <authorList>
            <person name="Shimkets L."/>
            <person name="Ferriera S."/>
            <person name="Johnson J."/>
            <person name="Kravitz S."/>
            <person name="Beeson K."/>
            <person name="Sutton G."/>
            <person name="Rogers Y.-H."/>
            <person name="Friedman R."/>
            <person name="Frazier M."/>
            <person name="Venter J.C."/>
        </authorList>
    </citation>
    <scope>NUCLEOTIDE SEQUENCE [LARGE SCALE GENOMIC DNA]</scope>
    <source>
        <strain evidence="2 3">SIR-1</strain>
    </source>
</reference>
<comment type="caution">
    <text evidence="2">The sequence shown here is derived from an EMBL/GenBank/DDBJ whole genome shotgun (WGS) entry which is preliminary data.</text>
</comment>
<dbReference type="RefSeq" id="WP_006972197.1">
    <property type="nucleotide sequence ID" value="NZ_ABCS01000028.1"/>
</dbReference>
<evidence type="ECO:0000313" key="3">
    <source>
        <dbReference type="Proteomes" id="UP000005801"/>
    </source>
</evidence>
<dbReference type="Proteomes" id="UP000005801">
    <property type="component" value="Unassembled WGS sequence"/>
</dbReference>
<name>A6G648_9BACT</name>
<dbReference type="STRING" id="391625.PPSIR1_29403"/>